<feature type="domain" description="Cytochrome b5 heme-binding" evidence="10">
    <location>
        <begin position="49"/>
        <end position="89"/>
    </location>
</feature>
<evidence type="ECO:0000259" key="10">
    <source>
        <dbReference type="PROSITE" id="PS50255"/>
    </source>
</evidence>
<dbReference type="InterPro" id="IPR008335">
    <property type="entry name" value="Mopterin_OxRdtase_euk"/>
</dbReference>
<feature type="signal peptide" evidence="9">
    <location>
        <begin position="1"/>
        <end position="22"/>
    </location>
</feature>
<evidence type="ECO:0000256" key="8">
    <source>
        <dbReference type="SAM" id="MobiDB-lite"/>
    </source>
</evidence>
<feature type="region of interest" description="Disordered" evidence="8">
    <location>
        <begin position="117"/>
        <end position="141"/>
    </location>
</feature>
<dbReference type="Pfam" id="PF00174">
    <property type="entry name" value="Oxidored_molyb"/>
    <property type="match status" value="1"/>
</dbReference>
<name>A0ABQ6MST9_9STRA</name>
<dbReference type="Proteomes" id="UP001165060">
    <property type="component" value="Unassembled WGS sequence"/>
</dbReference>
<evidence type="ECO:0000313" key="11">
    <source>
        <dbReference type="EMBL" id="GMI31695.1"/>
    </source>
</evidence>
<accession>A0ABQ6MST9</accession>
<evidence type="ECO:0000256" key="1">
    <source>
        <dbReference type="ARBA" id="ARBA00001924"/>
    </source>
</evidence>
<keyword evidence="2" id="KW-0500">Molybdenum</keyword>
<evidence type="ECO:0000256" key="5">
    <source>
        <dbReference type="ARBA" id="ARBA00023002"/>
    </source>
</evidence>
<dbReference type="SMART" id="SM01117">
    <property type="entry name" value="Cyt-b5"/>
    <property type="match status" value="1"/>
</dbReference>
<dbReference type="InterPro" id="IPR036400">
    <property type="entry name" value="Cyt_B5-like_heme/steroid_sf"/>
</dbReference>
<evidence type="ECO:0000256" key="4">
    <source>
        <dbReference type="ARBA" id="ARBA00022723"/>
    </source>
</evidence>
<dbReference type="PANTHER" id="PTHR19372">
    <property type="entry name" value="SULFITE REDUCTASE"/>
    <property type="match status" value="1"/>
</dbReference>
<keyword evidence="12" id="KW-1185">Reference proteome</keyword>
<evidence type="ECO:0000313" key="12">
    <source>
        <dbReference type="Proteomes" id="UP001165060"/>
    </source>
</evidence>
<proteinExistence type="inferred from homology"/>
<organism evidence="11 12">
    <name type="scientific">Tetraparma gracilis</name>
    <dbReference type="NCBI Taxonomy" id="2962635"/>
    <lineage>
        <taxon>Eukaryota</taxon>
        <taxon>Sar</taxon>
        <taxon>Stramenopiles</taxon>
        <taxon>Ochrophyta</taxon>
        <taxon>Bolidophyceae</taxon>
        <taxon>Parmales</taxon>
        <taxon>Triparmaceae</taxon>
        <taxon>Tetraparma</taxon>
    </lineage>
</organism>
<dbReference type="InterPro" id="IPR014756">
    <property type="entry name" value="Ig_E-set"/>
</dbReference>
<dbReference type="Gene3D" id="3.90.420.10">
    <property type="entry name" value="Oxidoreductase, molybdopterin-binding domain"/>
    <property type="match status" value="1"/>
</dbReference>
<dbReference type="EMBL" id="BRYB01003160">
    <property type="protein sequence ID" value="GMI31695.1"/>
    <property type="molecule type" value="Genomic_DNA"/>
</dbReference>
<evidence type="ECO:0000256" key="9">
    <source>
        <dbReference type="SAM" id="SignalP"/>
    </source>
</evidence>
<protein>
    <recommendedName>
        <fullName evidence="10">Cytochrome b5 heme-binding domain-containing protein</fullName>
    </recommendedName>
</protein>
<keyword evidence="5" id="KW-0560">Oxidoreductase</keyword>
<feature type="chain" id="PRO_5045669934" description="Cytochrome b5 heme-binding domain-containing protein" evidence="9">
    <location>
        <begin position="23"/>
        <end position="497"/>
    </location>
</feature>
<evidence type="ECO:0000256" key="6">
    <source>
        <dbReference type="ARBA" id="ARBA00023004"/>
    </source>
</evidence>
<dbReference type="InterPro" id="IPR000572">
    <property type="entry name" value="OxRdtase_Mopterin-bd_dom"/>
</dbReference>
<comment type="caution">
    <text evidence="11">The sequence shown here is derived from an EMBL/GenBank/DDBJ whole genome shotgun (WGS) entry which is preliminary data.</text>
</comment>
<dbReference type="PRINTS" id="PR00407">
    <property type="entry name" value="EUMOPTERIN"/>
</dbReference>
<dbReference type="Gene3D" id="3.10.120.10">
    <property type="entry name" value="Cytochrome b5-like heme/steroid binding domain"/>
    <property type="match status" value="1"/>
</dbReference>
<dbReference type="InterPro" id="IPR018506">
    <property type="entry name" value="Cyt_B5_heme-BS"/>
</dbReference>
<dbReference type="PANTHER" id="PTHR19372:SF7">
    <property type="entry name" value="SULFITE OXIDASE, MITOCHONDRIAL"/>
    <property type="match status" value="1"/>
</dbReference>
<evidence type="ECO:0000256" key="7">
    <source>
        <dbReference type="RuleBase" id="RU362121"/>
    </source>
</evidence>
<comment type="cofactor">
    <cofactor evidence="1">
        <name>Mo-molybdopterin</name>
        <dbReference type="ChEBI" id="CHEBI:71302"/>
    </cofactor>
</comment>
<evidence type="ECO:0000256" key="2">
    <source>
        <dbReference type="ARBA" id="ARBA00022505"/>
    </source>
</evidence>
<dbReference type="SUPFAM" id="SSF81296">
    <property type="entry name" value="E set domains"/>
    <property type="match status" value="1"/>
</dbReference>
<dbReference type="InterPro" id="IPR036374">
    <property type="entry name" value="OxRdtase_Mopterin-bd_sf"/>
</dbReference>
<dbReference type="PROSITE" id="PS00191">
    <property type="entry name" value="CYTOCHROME_B5_1"/>
    <property type="match status" value="1"/>
</dbReference>
<keyword evidence="9" id="KW-0732">Signal</keyword>
<dbReference type="PROSITE" id="PS50255">
    <property type="entry name" value="CYTOCHROME_B5_2"/>
    <property type="match status" value="1"/>
</dbReference>
<reference evidence="11 12" key="1">
    <citation type="journal article" date="2023" name="Commun. Biol.">
        <title>Genome analysis of Parmales, the sister group of diatoms, reveals the evolutionary specialization of diatoms from phago-mixotrophs to photoautotrophs.</title>
        <authorList>
            <person name="Ban H."/>
            <person name="Sato S."/>
            <person name="Yoshikawa S."/>
            <person name="Yamada K."/>
            <person name="Nakamura Y."/>
            <person name="Ichinomiya M."/>
            <person name="Sato N."/>
            <person name="Blanc-Mathieu R."/>
            <person name="Endo H."/>
            <person name="Kuwata A."/>
            <person name="Ogata H."/>
        </authorList>
    </citation>
    <scope>NUCLEOTIDE SEQUENCE [LARGE SCALE GENOMIC DNA]</scope>
</reference>
<keyword evidence="4 7" id="KW-0479">Metal-binding</keyword>
<dbReference type="Pfam" id="PF00173">
    <property type="entry name" value="Cyt-b5"/>
    <property type="match status" value="1"/>
</dbReference>
<evidence type="ECO:0000256" key="3">
    <source>
        <dbReference type="ARBA" id="ARBA00022617"/>
    </source>
</evidence>
<comment type="similarity">
    <text evidence="7">Belongs to the cytochrome b5 family.</text>
</comment>
<gene>
    <name evidence="11" type="ORF">TeGR_g3144</name>
</gene>
<dbReference type="Pfam" id="PF03404">
    <property type="entry name" value="Mo-co_dimer"/>
    <property type="match status" value="1"/>
</dbReference>
<dbReference type="SUPFAM" id="SSF56524">
    <property type="entry name" value="Oxidoreductase molybdopterin-binding domain"/>
    <property type="match status" value="1"/>
</dbReference>
<dbReference type="Gene3D" id="2.60.40.650">
    <property type="match status" value="1"/>
</dbReference>
<keyword evidence="3 7" id="KW-0349">Heme</keyword>
<sequence length="497" mass="54289">MFSASSRRALLPLVPLIPLSAASTPPAADTPPPMSLAAFKALPGCHVHVNSGRVYDISPFLASHPGGQEKIVLACGRNVEEFWNLYRQHYDSEQPQEVLDGLGCKGIIPEAELASTKVDPSNPYAADPARSPALKQHTQTPCNAETPTGLLTHDWITPNALFYVRNHHPVPDLGGKGDRDIFLTVTCDGVSHKISMHELKTKVPRASVTATLQCSGNRRQGMNERAKTSGTPWYQGAISNAVWTGVRLSDVLKHLGVSPSEAEEHVVFKGIDNMEASVYAKKGLAPETILAFEMNGEPVPRDHGYPLRAVIPGYVGVRNVKFVEEVKFSREEAEGDWQRGINYKMLHPNVTDPKTVDLSTLPPMMEAALFSGITKTEVVDTKKAEDGGDMALIEVSGWAWSGGGRNINRVDLTGDGGETWANTELGKGAEQRYMEAWAWTFFEGTVWAAKSADGKYKVASKAVDVAYNVQPEKADWNVRGLNNTSWFRVAVEDEEEA</sequence>
<dbReference type="InterPro" id="IPR001199">
    <property type="entry name" value="Cyt_B5-like_heme/steroid-bd"/>
</dbReference>
<dbReference type="InterPro" id="IPR005066">
    <property type="entry name" value="MoCF_OxRdtse_dimer"/>
</dbReference>
<keyword evidence="6 7" id="KW-0408">Iron</keyword>
<dbReference type="SUPFAM" id="SSF55856">
    <property type="entry name" value="Cytochrome b5-like heme/steroid binding domain"/>
    <property type="match status" value="1"/>
</dbReference>